<dbReference type="GO" id="GO:0043709">
    <property type="term" value="P:cell adhesion involved in single-species biofilm formation"/>
    <property type="evidence" value="ECO:0007669"/>
    <property type="project" value="TreeGrafter"/>
</dbReference>
<accession>A0A2T5GR54</accession>
<evidence type="ECO:0000256" key="3">
    <source>
        <dbReference type="SAM" id="MobiDB-lite"/>
    </source>
</evidence>
<sequence>MRDVQAARPMAGSLQDASLFQRIGRFLDEQKLSPDPAHYAFAFAVLSAPDSELAKAVREHTDLDLRLTRQDIERLGGRVVEGPPPALARSAADTAGPSLADRTDSAIALVIETQQQVDGFAQIVRTIQAETEDFGHDLAKSAAALTQLAELDEITRITSSMIARIHDSEVRLALATAETDALRSKLAEARDTARRDVLTGLPNRRAFEEAYAARDAKAGPYCLAVCDIDRFKRVNDIHGHSVGDRVLTAIGQAMAAECAPHLVVRHGGEEFAVLLAGLSLSDAAALLDSVRAVVAAKRFRNRETDTPLGTITFSAGVTAIHAAEPAEAAFLRADRLLYAAKEHGRDQICAG</sequence>
<proteinExistence type="predicted"/>
<dbReference type="SUPFAM" id="SSF55073">
    <property type="entry name" value="Nucleotide cyclase"/>
    <property type="match status" value="1"/>
</dbReference>
<dbReference type="EMBL" id="CABVLI010000029">
    <property type="protein sequence ID" value="VVT01656.1"/>
    <property type="molecule type" value="Genomic_DNA"/>
</dbReference>
<dbReference type="Pfam" id="PF00990">
    <property type="entry name" value="GGDEF"/>
    <property type="match status" value="1"/>
</dbReference>
<dbReference type="Proteomes" id="UP000326857">
    <property type="component" value="Unassembled WGS sequence"/>
</dbReference>
<accession>A0A5E7Y536</accession>
<reference evidence="5 7" key="1">
    <citation type="submission" date="2018-04" db="EMBL/GenBank/DDBJ databases">
        <title>Genomic Encyclopedia of Type Strains, Phase III (KMG-III): the genomes of soil and plant-associated and newly described type strains.</title>
        <authorList>
            <person name="Whitman W."/>
        </authorList>
    </citation>
    <scope>NUCLEOTIDE SEQUENCE [LARGE SCALE GENOMIC DNA]</scope>
    <source>
        <strain evidence="5 7">MA101b</strain>
    </source>
</reference>
<dbReference type="SMART" id="SM00267">
    <property type="entry name" value="GGDEF"/>
    <property type="match status" value="1"/>
</dbReference>
<evidence type="ECO:0000313" key="5">
    <source>
        <dbReference type="EMBL" id="PTQ61817.1"/>
    </source>
</evidence>
<dbReference type="Proteomes" id="UP000244189">
    <property type="component" value="Unassembled WGS sequence"/>
</dbReference>
<dbReference type="Gene3D" id="3.30.70.270">
    <property type="match status" value="1"/>
</dbReference>
<evidence type="ECO:0000256" key="1">
    <source>
        <dbReference type="ARBA" id="ARBA00012528"/>
    </source>
</evidence>
<name>A0A2T5GR54_9SPHN</name>
<evidence type="ECO:0000256" key="2">
    <source>
        <dbReference type="ARBA" id="ARBA00034247"/>
    </source>
</evidence>
<reference evidence="6 8" key="2">
    <citation type="submission" date="2019-09" db="EMBL/GenBank/DDBJ databases">
        <authorList>
            <person name="Dittami M. S."/>
        </authorList>
    </citation>
    <scope>NUCLEOTIDE SEQUENCE [LARGE SCALE GENOMIC DNA]</scope>
    <source>
        <strain evidence="6">SPHINGO391</strain>
    </source>
</reference>
<evidence type="ECO:0000313" key="7">
    <source>
        <dbReference type="Proteomes" id="UP000244189"/>
    </source>
</evidence>
<dbReference type="CDD" id="cd01949">
    <property type="entry name" value="GGDEF"/>
    <property type="match status" value="1"/>
</dbReference>
<dbReference type="NCBIfam" id="TIGR00254">
    <property type="entry name" value="GGDEF"/>
    <property type="match status" value="1"/>
</dbReference>
<dbReference type="EMBL" id="QAOG01000001">
    <property type="protein sequence ID" value="PTQ61817.1"/>
    <property type="molecule type" value="Genomic_DNA"/>
</dbReference>
<organism evidence="5 7">
    <name type="scientific">Sphingomonas aurantiaca</name>
    <dbReference type="NCBI Taxonomy" id="185949"/>
    <lineage>
        <taxon>Bacteria</taxon>
        <taxon>Pseudomonadati</taxon>
        <taxon>Pseudomonadota</taxon>
        <taxon>Alphaproteobacteria</taxon>
        <taxon>Sphingomonadales</taxon>
        <taxon>Sphingomonadaceae</taxon>
        <taxon>Sphingomonas</taxon>
    </lineage>
</organism>
<gene>
    <name evidence="5" type="ORF">C8J26_0084</name>
    <name evidence="6" type="ORF">SPHINGO391_350266</name>
</gene>
<dbReference type="GO" id="GO:1902201">
    <property type="term" value="P:negative regulation of bacterial-type flagellum-dependent cell motility"/>
    <property type="evidence" value="ECO:0007669"/>
    <property type="project" value="TreeGrafter"/>
</dbReference>
<dbReference type="RefSeq" id="WP_107956298.1">
    <property type="nucleotide sequence ID" value="NZ_JAPZPS010000010.1"/>
</dbReference>
<dbReference type="PROSITE" id="PS50887">
    <property type="entry name" value="GGDEF"/>
    <property type="match status" value="1"/>
</dbReference>
<dbReference type="GO" id="GO:0005886">
    <property type="term" value="C:plasma membrane"/>
    <property type="evidence" value="ECO:0007669"/>
    <property type="project" value="TreeGrafter"/>
</dbReference>
<dbReference type="InterPro" id="IPR050469">
    <property type="entry name" value="Diguanylate_Cyclase"/>
</dbReference>
<keyword evidence="7" id="KW-1185">Reference proteome</keyword>
<dbReference type="AlphaFoldDB" id="A0A2T5GR54"/>
<evidence type="ECO:0000259" key="4">
    <source>
        <dbReference type="PROSITE" id="PS50887"/>
    </source>
</evidence>
<evidence type="ECO:0000313" key="6">
    <source>
        <dbReference type="EMBL" id="VVT01656.1"/>
    </source>
</evidence>
<evidence type="ECO:0000313" key="8">
    <source>
        <dbReference type="Proteomes" id="UP000326857"/>
    </source>
</evidence>
<comment type="catalytic activity">
    <reaction evidence="2">
        <text>2 GTP = 3',3'-c-di-GMP + 2 diphosphate</text>
        <dbReference type="Rhea" id="RHEA:24898"/>
        <dbReference type="ChEBI" id="CHEBI:33019"/>
        <dbReference type="ChEBI" id="CHEBI:37565"/>
        <dbReference type="ChEBI" id="CHEBI:58805"/>
        <dbReference type="EC" id="2.7.7.65"/>
    </reaction>
</comment>
<dbReference type="InterPro" id="IPR000160">
    <property type="entry name" value="GGDEF_dom"/>
</dbReference>
<dbReference type="EC" id="2.7.7.65" evidence="1"/>
<dbReference type="GO" id="GO:0052621">
    <property type="term" value="F:diguanylate cyclase activity"/>
    <property type="evidence" value="ECO:0007669"/>
    <property type="project" value="UniProtKB-EC"/>
</dbReference>
<dbReference type="InterPro" id="IPR029787">
    <property type="entry name" value="Nucleotide_cyclase"/>
</dbReference>
<protein>
    <recommendedName>
        <fullName evidence="1">diguanylate cyclase</fullName>
        <ecNumber evidence="1">2.7.7.65</ecNumber>
    </recommendedName>
</protein>
<dbReference type="InterPro" id="IPR043128">
    <property type="entry name" value="Rev_trsase/Diguanyl_cyclase"/>
</dbReference>
<dbReference type="PANTHER" id="PTHR45138">
    <property type="entry name" value="REGULATORY COMPONENTS OF SENSORY TRANSDUCTION SYSTEM"/>
    <property type="match status" value="1"/>
</dbReference>
<feature type="region of interest" description="Disordered" evidence="3">
    <location>
        <begin position="78"/>
        <end position="98"/>
    </location>
</feature>
<dbReference type="PANTHER" id="PTHR45138:SF9">
    <property type="entry name" value="DIGUANYLATE CYCLASE DGCM-RELATED"/>
    <property type="match status" value="1"/>
</dbReference>
<feature type="domain" description="GGDEF" evidence="4">
    <location>
        <begin position="219"/>
        <end position="351"/>
    </location>
</feature>